<evidence type="ECO:0000256" key="2">
    <source>
        <dbReference type="ARBA" id="ARBA00023015"/>
    </source>
</evidence>
<evidence type="ECO:0000256" key="3">
    <source>
        <dbReference type="ARBA" id="ARBA00023125"/>
    </source>
</evidence>
<dbReference type="RefSeq" id="WP_101648009.1">
    <property type="nucleotide sequence ID" value="NZ_PGVE01000042.1"/>
</dbReference>
<dbReference type="EMBL" id="PGVE01000042">
    <property type="protein sequence ID" value="PLS04831.1"/>
    <property type="molecule type" value="Genomic_DNA"/>
</dbReference>
<name>A0A2N5HH23_9BACI</name>
<dbReference type="PROSITE" id="PS50931">
    <property type="entry name" value="HTH_LYSR"/>
    <property type="match status" value="1"/>
</dbReference>
<accession>A0A2N5HH23</accession>
<evidence type="ECO:0000259" key="5">
    <source>
        <dbReference type="PROSITE" id="PS50931"/>
    </source>
</evidence>
<dbReference type="PANTHER" id="PTHR30126:SF78">
    <property type="entry name" value="HTH LYSR-TYPE DOMAIN-CONTAINING PROTEIN"/>
    <property type="match status" value="1"/>
</dbReference>
<dbReference type="PANTHER" id="PTHR30126">
    <property type="entry name" value="HTH-TYPE TRANSCRIPTIONAL REGULATOR"/>
    <property type="match status" value="1"/>
</dbReference>
<dbReference type="InterPro" id="IPR000847">
    <property type="entry name" value="LysR_HTH_N"/>
</dbReference>
<dbReference type="Gene3D" id="3.40.190.290">
    <property type="match status" value="1"/>
</dbReference>
<dbReference type="InterPro" id="IPR036388">
    <property type="entry name" value="WH-like_DNA-bd_sf"/>
</dbReference>
<reference evidence="6 7" key="1">
    <citation type="submission" date="2017-11" db="EMBL/GenBank/DDBJ databases">
        <title>Comparitive Functional Genomics of Dry Heat Resistant strains isolated from the Viking Spacecraft.</title>
        <authorList>
            <person name="Seuylemezian A."/>
            <person name="Cooper K."/>
            <person name="Vaishampayan P."/>
        </authorList>
    </citation>
    <scope>NUCLEOTIDE SEQUENCE [LARGE SCALE GENOMIC DNA]</scope>
    <source>
        <strain evidence="6 7">V32-6</strain>
    </source>
</reference>
<dbReference type="CDD" id="cd05466">
    <property type="entry name" value="PBP2_LTTR_substrate"/>
    <property type="match status" value="1"/>
</dbReference>
<dbReference type="SUPFAM" id="SSF53850">
    <property type="entry name" value="Periplasmic binding protein-like II"/>
    <property type="match status" value="1"/>
</dbReference>
<evidence type="ECO:0000256" key="1">
    <source>
        <dbReference type="ARBA" id="ARBA00009437"/>
    </source>
</evidence>
<evidence type="ECO:0000256" key="4">
    <source>
        <dbReference type="ARBA" id="ARBA00023163"/>
    </source>
</evidence>
<keyword evidence="7" id="KW-1185">Reference proteome</keyword>
<keyword evidence="4" id="KW-0804">Transcription</keyword>
<dbReference type="SUPFAM" id="SSF46785">
    <property type="entry name" value="Winged helix' DNA-binding domain"/>
    <property type="match status" value="1"/>
</dbReference>
<dbReference type="GO" id="GO:0003700">
    <property type="term" value="F:DNA-binding transcription factor activity"/>
    <property type="evidence" value="ECO:0007669"/>
    <property type="project" value="InterPro"/>
</dbReference>
<evidence type="ECO:0000313" key="6">
    <source>
        <dbReference type="EMBL" id="PLS04831.1"/>
    </source>
</evidence>
<dbReference type="InterPro" id="IPR036390">
    <property type="entry name" value="WH_DNA-bd_sf"/>
</dbReference>
<keyword evidence="2" id="KW-0805">Transcription regulation</keyword>
<proteinExistence type="inferred from homology"/>
<sequence>MDEQDWTILKVLYEKKNITKTAESLYLSQPSLTKKIQQIEKEYQVVIVKRGTKGVHFTPQGEYLVQCADEMLYRLQQIKDTVSNMDDEVSGTLRLGVSNYITRHKLPHLLKLFREQFPKVNYKVTTGWSRDVFNLVYNGDVHISMVRGDYQWSDSKILLFEENLCVTSLEKIELCDLPSLPRIEYETDALLKTMIDNWWSGEFSKPPFIGMEVDKADTCKEMVLNGLGYGILPSVLVQEHQSLNRIILKDRKGNPIIRRTWMLYHEKSLEIKAVKEFIEFVKKLDFQSTI</sequence>
<dbReference type="Proteomes" id="UP000234950">
    <property type="component" value="Unassembled WGS sequence"/>
</dbReference>
<organism evidence="6 7">
    <name type="scientific">Neobacillus cucumis</name>
    <dbReference type="NCBI Taxonomy" id="1740721"/>
    <lineage>
        <taxon>Bacteria</taxon>
        <taxon>Bacillati</taxon>
        <taxon>Bacillota</taxon>
        <taxon>Bacilli</taxon>
        <taxon>Bacillales</taxon>
        <taxon>Bacillaceae</taxon>
        <taxon>Neobacillus</taxon>
    </lineage>
</organism>
<evidence type="ECO:0000313" key="7">
    <source>
        <dbReference type="Proteomes" id="UP000234950"/>
    </source>
</evidence>
<dbReference type="AlphaFoldDB" id="A0A2N5HH23"/>
<dbReference type="Gene3D" id="1.10.10.10">
    <property type="entry name" value="Winged helix-like DNA-binding domain superfamily/Winged helix DNA-binding domain"/>
    <property type="match status" value="1"/>
</dbReference>
<dbReference type="InterPro" id="IPR005119">
    <property type="entry name" value="LysR_subst-bd"/>
</dbReference>
<protein>
    <submittedName>
        <fullName evidence="6">LysR family transcriptional regulator</fullName>
    </submittedName>
</protein>
<comment type="similarity">
    <text evidence="1">Belongs to the LysR transcriptional regulatory family.</text>
</comment>
<dbReference type="Pfam" id="PF00126">
    <property type="entry name" value="HTH_1"/>
    <property type="match status" value="1"/>
</dbReference>
<keyword evidence="3" id="KW-0238">DNA-binding</keyword>
<dbReference type="OrthoDB" id="107670at2"/>
<comment type="caution">
    <text evidence="6">The sequence shown here is derived from an EMBL/GenBank/DDBJ whole genome shotgun (WGS) entry which is preliminary data.</text>
</comment>
<gene>
    <name evidence="6" type="ORF">CVD27_11325</name>
</gene>
<feature type="domain" description="HTH lysR-type" evidence="5">
    <location>
        <begin position="1"/>
        <end position="58"/>
    </location>
</feature>
<dbReference type="GO" id="GO:0000976">
    <property type="term" value="F:transcription cis-regulatory region binding"/>
    <property type="evidence" value="ECO:0007669"/>
    <property type="project" value="TreeGrafter"/>
</dbReference>
<dbReference type="Pfam" id="PF03466">
    <property type="entry name" value="LysR_substrate"/>
    <property type="match status" value="1"/>
</dbReference>